<comment type="caution">
    <text evidence="1">The sequence shown here is derived from an EMBL/GenBank/DDBJ whole genome shotgun (WGS) entry which is preliminary data.</text>
</comment>
<dbReference type="EMBL" id="BPLQ01002817">
    <property type="protein sequence ID" value="GIX95811.1"/>
    <property type="molecule type" value="Genomic_DNA"/>
</dbReference>
<gene>
    <name evidence="1" type="ORF">CDAR_289161</name>
</gene>
<dbReference type="Proteomes" id="UP001054837">
    <property type="component" value="Unassembled WGS sequence"/>
</dbReference>
<accession>A0AAV4PI34</accession>
<evidence type="ECO:0000313" key="1">
    <source>
        <dbReference type="EMBL" id="GIX95811.1"/>
    </source>
</evidence>
<sequence length="118" mass="13613">MLADNFKVFQQENFNSTSTTQYRTERSVSSSTTIMRMLNVVLSKATSIRVGNCFHIPHILPQKRLTRQLVAKKWQRMKFMTISITYCRTSNDGLLPRTVISLPEESTVIQVNGKQLFK</sequence>
<reference evidence="1 2" key="1">
    <citation type="submission" date="2021-06" db="EMBL/GenBank/DDBJ databases">
        <title>Caerostris darwini draft genome.</title>
        <authorList>
            <person name="Kono N."/>
            <person name="Arakawa K."/>
        </authorList>
    </citation>
    <scope>NUCLEOTIDE SEQUENCE [LARGE SCALE GENOMIC DNA]</scope>
</reference>
<keyword evidence="2" id="KW-1185">Reference proteome</keyword>
<name>A0AAV4PI34_9ARAC</name>
<dbReference type="AlphaFoldDB" id="A0AAV4PI34"/>
<evidence type="ECO:0000313" key="2">
    <source>
        <dbReference type="Proteomes" id="UP001054837"/>
    </source>
</evidence>
<proteinExistence type="predicted"/>
<organism evidence="1 2">
    <name type="scientific">Caerostris darwini</name>
    <dbReference type="NCBI Taxonomy" id="1538125"/>
    <lineage>
        <taxon>Eukaryota</taxon>
        <taxon>Metazoa</taxon>
        <taxon>Ecdysozoa</taxon>
        <taxon>Arthropoda</taxon>
        <taxon>Chelicerata</taxon>
        <taxon>Arachnida</taxon>
        <taxon>Araneae</taxon>
        <taxon>Araneomorphae</taxon>
        <taxon>Entelegynae</taxon>
        <taxon>Araneoidea</taxon>
        <taxon>Araneidae</taxon>
        <taxon>Caerostris</taxon>
    </lineage>
</organism>
<protein>
    <submittedName>
        <fullName evidence="1">Uncharacterized protein</fullName>
    </submittedName>
</protein>